<name>X1QGT1_9ZZZZ</name>
<reference evidence="2" key="1">
    <citation type="journal article" date="2014" name="Front. Microbiol.">
        <title>High frequency of phylogenetically diverse reductive dehalogenase-homologous genes in deep subseafloor sedimentary metagenomes.</title>
        <authorList>
            <person name="Kawai M."/>
            <person name="Futagami T."/>
            <person name="Toyoda A."/>
            <person name="Takaki Y."/>
            <person name="Nishi S."/>
            <person name="Hori S."/>
            <person name="Arai W."/>
            <person name="Tsubouchi T."/>
            <person name="Morono Y."/>
            <person name="Uchiyama I."/>
            <person name="Ito T."/>
            <person name="Fujiyama A."/>
            <person name="Inagaki F."/>
            <person name="Takami H."/>
        </authorList>
    </citation>
    <scope>NUCLEOTIDE SEQUENCE</scope>
    <source>
        <strain evidence="2">Expedition CK06-06</strain>
    </source>
</reference>
<feature type="non-terminal residue" evidence="2">
    <location>
        <position position="1"/>
    </location>
</feature>
<organism evidence="2">
    <name type="scientific">marine sediment metagenome</name>
    <dbReference type="NCBI Taxonomy" id="412755"/>
    <lineage>
        <taxon>unclassified sequences</taxon>
        <taxon>metagenomes</taxon>
        <taxon>ecological metagenomes</taxon>
    </lineage>
</organism>
<proteinExistence type="predicted"/>
<dbReference type="SMART" id="SM00851">
    <property type="entry name" value="MGS"/>
    <property type="match status" value="1"/>
</dbReference>
<comment type="caution">
    <text evidence="2">The sequence shown here is derived from an EMBL/GenBank/DDBJ whole genome shotgun (WGS) entry which is preliminary data.</text>
</comment>
<evidence type="ECO:0000259" key="1">
    <source>
        <dbReference type="PROSITE" id="PS51855"/>
    </source>
</evidence>
<protein>
    <recommendedName>
        <fullName evidence="1">MGS-like domain-containing protein</fullName>
    </recommendedName>
</protein>
<dbReference type="SUPFAM" id="SSF52335">
    <property type="entry name" value="Methylglyoxal synthase-like"/>
    <property type="match status" value="1"/>
</dbReference>
<dbReference type="PROSITE" id="PS51855">
    <property type="entry name" value="MGS"/>
    <property type="match status" value="1"/>
</dbReference>
<dbReference type="Gene3D" id="3.40.50.1380">
    <property type="entry name" value="Methylglyoxal synthase-like domain"/>
    <property type="match status" value="1"/>
</dbReference>
<evidence type="ECO:0000313" key="2">
    <source>
        <dbReference type="EMBL" id="GAI54011.1"/>
    </source>
</evidence>
<feature type="domain" description="MGS-like" evidence="1">
    <location>
        <begin position="1"/>
        <end position="91"/>
    </location>
</feature>
<sequence length="91" mass="9969">GIKSDLAVKLHEGRPNITDDIHNGRVQIVINIPSGWEGKHDDSYIRQAAIQHKIPYITTTAAAMATVAGIETVKCGTVEVKSIQEYQMGRL</sequence>
<dbReference type="InterPro" id="IPR036914">
    <property type="entry name" value="MGS-like_dom_sf"/>
</dbReference>
<dbReference type="AlphaFoldDB" id="X1QGT1"/>
<gene>
    <name evidence="2" type="ORF">S06H3_61610</name>
</gene>
<dbReference type="EMBL" id="BARV01040438">
    <property type="protein sequence ID" value="GAI54011.1"/>
    <property type="molecule type" value="Genomic_DNA"/>
</dbReference>
<dbReference type="InterPro" id="IPR011607">
    <property type="entry name" value="MGS-like_dom"/>
</dbReference>
<dbReference type="Pfam" id="PF02142">
    <property type="entry name" value="MGS"/>
    <property type="match status" value="1"/>
</dbReference>
<accession>X1QGT1</accession>